<keyword evidence="4" id="KW-1185">Reference proteome</keyword>
<dbReference type="PANTHER" id="PTHR46224">
    <property type="entry name" value="ANKYRIN REPEAT FAMILY PROTEIN"/>
    <property type="match status" value="1"/>
</dbReference>
<dbReference type="SMART" id="SM00248">
    <property type="entry name" value="ANK"/>
    <property type="match status" value="4"/>
</dbReference>
<protein>
    <submittedName>
        <fullName evidence="3">Uncharacterized protein</fullName>
    </submittedName>
</protein>
<name>A0AAN6HD65_9PEZI</name>
<feature type="region of interest" description="Disordered" evidence="2">
    <location>
        <begin position="1"/>
        <end position="32"/>
    </location>
</feature>
<dbReference type="Pfam" id="PF00023">
    <property type="entry name" value="Ank"/>
    <property type="match status" value="1"/>
</dbReference>
<dbReference type="InterPro" id="IPR051616">
    <property type="entry name" value="Cul2-RING_E3_ligase_SR"/>
</dbReference>
<dbReference type="Pfam" id="PF12796">
    <property type="entry name" value="Ank_2"/>
    <property type="match status" value="1"/>
</dbReference>
<dbReference type="EMBL" id="JAUJLE010000364">
    <property type="protein sequence ID" value="KAK0958988.1"/>
    <property type="molecule type" value="Genomic_DNA"/>
</dbReference>
<dbReference type="PROSITE" id="PS50297">
    <property type="entry name" value="ANK_REP_REGION"/>
    <property type="match status" value="2"/>
</dbReference>
<feature type="repeat" description="ANK" evidence="1">
    <location>
        <begin position="251"/>
        <end position="283"/>
    </location>
</feature>
<dbReference type="SUPFAM" id="SSF48403">
    <property type="entry name" value="Ankyrin repeat"/>
    <property type="match status" value="1"/>
</dbReference>
<accession>A0AAN6HD65</accession>
<dbReference type="Gene3D" id="1.25.40.20">
    <property type="entry name" value="Ankyrin repeat-containing domain"/>
    <property type="match status" value="2"/>
</dbReference>
<dbReference type="AlphaFoldDB" id="A0AAN6HD65"/>
<evidence type="ECO:0000256" key="1">
    <source>
        <dbReference type="PROSITE-ProRule" id="PRU00023"/>
    </source>
</evidence>
<reference evidence="3" key="1">
    <citation type="submission" date="2023-06" db="EMBL/GenBank/DDBJ databases">
        <title>Black Yeasts Isolated from many extreme environments.</title>
        <authorList>
            <person name="Coleine C."/>
            <person name="Stajich J.E."/>
            <person name="Selbmann L."/>
        </authorList>
    </citation>
    <scope>NUCLEOTIDE SEQUENCE</scope>
    <source>
        <strain evidence="3">CCFEE 5200</strain>
    </source>
</reference>
<comment type="caution">
    <text evidence="3">The sequence shown here is derived from an EMBL/GenBank/DDBJ whole genome shotgun (WGS) entry which is preliminary data.</text>
</comment>
<dbReference type="PANTHER" id="PTHR46224:SF6">
    <property type="entry name" value="ANKYRIN REPEAT FAMILY PROTEIN"/>
    <property type="match status" value="1"/>
</dbReference>
<gene>
    <name evidence="3" type="ORF">LTR91_021079</name>
</gene>
<dbReference type="Pfam" id="PF13606">
    <property type="entry name" value="Ank_3"/>
    <property type="match status" value="1"/>
</dbReference>
<keyword evidence="1" id="KW-0040">ANK repeat</keyword>
<feature type="compositionally biased region" description="Pro residues" evidence="2">
    <location>
        <begin position="20"/>
        <end position="29"/>
    </location>
</feature>
<proteinExistence type="predicted"/>
<feature type="compositionally biased region" description="Pro residues" evidence="2">
    <location>
        <begin position="1"/>
        <end position="12"/>
    </location>
</feature>
<dbReference type="Proteomes" id="UP001175353">
    <property type="component" value="Unassembled WGS sequence"/>
</dbReference>
<evidence type="ECO:0000256" key="2">
    <source>
        <dbReference type="SAM" id="MobiDB-lite"/>
    </source>
</evidence>
<dbReference type="InterPro" id="IPR036770">
    <property type="entry name" value="Ankyrin_rpt-contain_sf"/>
</dbReference>
<dbReference type="PROSITE" id="PS50088">
    <property type="entry name" value="ANK_REPEAT"/>
    <property type="match status" value="2"/>
</dbReference>
<sequence>MMSGLTPPPLPPGIIGVPFHGPPPTPLPTLTPSSSSTLHAEFFLDFGEPLHPELDEAIATGDASQVSTELARARKRYPQTNVTFNTALQCAIKYGTPEIVSHLLSSGVPATERDLLAAAAMGSIPIVACLVEHLAWSLNTVASNGHTVLSRAVPHEHLVLWLLSQGADPNLQDAWSETPLSRAVEYGSPEVISRLLDAGADISRGAPLHMSLRRKEDSASLELMEKLLVLGAPVDRYQGEDSPAWQEVGFPRGTALHSASSRGNVLAVQILLAHGADPLRNKKLETSEIPESSPYEEARFRGHAEVMSVLQRHIRRSDSFHRYRL</sequence>
<dbReference type="InterPro" id="IPR002110">
    <property type="entry name" value="Ankyrin_rpt"/>
</dbReference>
<evidence type="ECO:0000313" key="3">
    <source>
        <dbReference type="EMBL" id="KAK0958988.1"/>
    </source>
</evidence>
<feature type="repeat" description="ANK" evidence="1">
    <location>
        <begin position="175"/>
        <end position="203"/>
    </location>
</feature>
<evidence type="ECO:0000313" key="4">
    <source>
        <dbReference type="Proteomes" id="UP001175353"/>
    </source>
</evidence>
<organism evidence="3 4">
    <name type="scientific">Friedmanniomyces endolithicus</name>
    <dbReference type="NCBI Taxonomy" id="329885"/>
    <lineage>
        <taxon>Eukaryota</taxon>
        <taxon>Fungi</taxon>
        <taxon>Dikarya</taxon>
        <taxon>Ascomycota</taxon>
        <taxon>Pezizomycotina</taxon>
        <taxon>Dothideomycetes</taxon>
        <taxon>Dothideomycetidae</taxon>
        <taxon>Mycosphaerellales</taxon>
        <taxon>Teratosphaeriaceae</taxon>
        <taxon>Friedmanniomyces</taxon>
    </lineage>
</organism>